<dbReference type="RefSeq" id="WP_167509697.1">
    <property type="nucleotide sequence ID" value="NZ_JACIDB010000004.1"/>
</dbReference>
<dbReference type="AlphaFoldDB" id="A0AAW3TU36"/>
<keyword evidence="3" id="KW-1185">Reference proteome</keyword>
<evidence type="ECO:0000313" key="3">
    <source>
        <dbReference type="Proteomes" id="UP000528945"/>
    </source>
</evidence>
<reference evidence="2 3" key="1">
    <citation type="submission" date="2020-08" db="EMBL/GenBank/DDBJ databases">
        <title>Genomic Encyclopedia of Type Strains, Phase IV (KMG-IV): sequencing the most valuable type-strain genomes for metagenomic binning, comparative biology and taxonomic classification.</title>
        <authorList>
            <person name="Goeker M."/>
        </authorList>
    </citation>
    <scope>NUCLEOTIDE SEQUENCE [LARGE SCALE GENOMIC DNA]</scope>
    <source>
        <strain evidence="2 3">DSM 15581</strain>
    </source>
</reference>
<evidence type="ECO:0000256" key="1">
    <source>
        <dbReference type="SAM" id="Phobius"/>
    </source>
</evidence>
<dbReference type="EMBL" id="JACIDB010000004">
    <property type="protein sequence ID" value="MBB3876092.1"/>
    <property type="molecule type" value="Genomic_DNA"/>
</dbReference>
<sequence length="48" mass="4917">MAYADQQFSDGSVRENALLANTVNVGLLVPALGIGAVVAVPLAIYKVS</sequence>
<keyword evidence="1" id="KW-0472">Membrane</keyword>
<feature type="transmembrane region" description="Helical" evidence="1">
    <location>
        <begin position="25"/>
        <end position="45"/>
    </location>
</feature>
<dbReference type="Proteomes" id="UP000528945">
    <property type="component" value="Unassembled WGS sequence"/>
</dbReference>
<evidence type="ECO:0000313" key="2">
    <source>
        <dbReference type="EMBL" id="MBB3876092.1"/>
    </source>
</evidence>
<accession>A0AAW3TU36</accession>
<gene>
    <name evidence="2" type="ORF">GGR47_002338</name>
</gene>
<keyword evidence="1" id="KW-0812">Transmembrane</keyword>
<protein>
    <submittedName>
        <fullName evidence="2">Uncharacterized protein</fullName>
    </submittedName>
</protein>
<proteinExistence type="predicted"/>
<name>A0AAW3TU36_9SPHN</name>
<organism evidence="2 3">
    <name type="scientific">Sphingomonas aquatilis</name>
    <dbReference type="NCBI Taxonomy" id="93063"/>
    <lineage>
        <taxon>Bacteria</taxon>
        <taxon>Pseudomonadati</taxon>
        <taxon>Pseudomonadota</taxon>
        <taxon>Alphaproteobacteria</taxon>
        <taxon>Sphingomonadales</taxon>
        <taxon>Sphingomonadaceae</taxon>
        <taxon>Sphingomonas</taxon>
    </lineage>
</organism>
<keyword evidence="1" id="KW-1133">Transmembrane helix</keyword>
<comment type="caution">
    <text evidence="2">The sequence shown here is derived from an EMBL/GenBank/DDBJ whole genome shotgun (WGS) entry which is preliminary data.</text>
</comment>